<comment type="caution">
    <text evidence="1">The sequence shown here is derived from an EMBL/GenBank/DDBJ whole genome shotgun (WGS) entry which is preliminary data.</text>
</comment>
<organism evidence="1 2">
    <name type="scientific">Salipiger bermudensis (strain DSM 26914 / JCM 13377 / KCTC 12554 / HTCC2601)</name>
    <name type="common">Pelagibaca bermudensis</name>
    <dbReference type="NCBI Taxonomy" id="314265"/>
    <lineage>
        <taxon>Bacteria</taxon>
        <taxon>Pseudomonadati</taxon>
        <taxon>Pseudomonadota</taxon>
        <taxon>Alphaproteobacteria</taxon>
        <taxon>Rhodobacterales</taxon>
        <taxon>Roseobacteraceae</taxon>
        <taxon>Salipiger</taxon>
    </lineage>
</organism>
<dbReference type="AlphaFoldDB" id="Q0FW79"/>
<dbReference type="HOGENOM" id="CLU_3293868_0_0_5"/>
<sequence>MNSSSASWPGRPRSLSRATKLLSTGSIAVEKASTCSGVSS</sequence>
<evidence type="ECO:0000313" key="2">
    <source>
        <dbReference type="Proteomes" id="UP000006230"/>
    </source>
</evidence>
<name>Q0FW79_SALBH</name>
<gene>
    <name evidence="1" type="ORF">R2601_03833</name>
</gene>
<evidence type="ECO:0000313" key="1">
    <source>
        <dbReference type="EMBL" id="EAU48673.1"/>
    </source>
</evidence>
<reference evidence="1 2" key="1">
    <citation type="journal article" date="2010" name="J. Bacteriol.">
        <title>Genome sequences of Pelagibaca bermudensis HTCC2601T and Maritimibacter alkaliphilus HTCC2654T, the type strains of two marine Roseobacter genera.</title>
        <authorList>
            <person name="Thrash J.C."/>
            <person name="Cho J.C."/>
            <person name="Ferriera S."/>
            <person name="Johnson J."/>
            <person name="Vergin K.L."/>
            <person name="Giovannoni S.J."/>
        </authorList>
    </citation>
    <scope>NUCLEOTIDE SEQUENCE [LARGE SCALE GENOMIC DNA]</scope>
    <source>
        <strain evidence="2">DSM 26914 / JCM 13377 / KCTC 12554 / HTCC2601</strain>
    </source>
</reference>
<dbReference type="Proteomes" id="UP000006230">
    <property type="component" value="Unassembled WGS sequence"/>
</dbReference>
<proteinExistence type="predicted"/>
<accession>Q0FW79</accession>
<protein>
    <submittedName>
        <fullName evidence="1">Uncharacterized protein</fullName>
    </submittedName>
</protein>
<keyword evidence="2" id="KW-1185">Reference proteome</keyword>
<dbReference type="EMBL" id="AATQ01000001">
    <property type="protein sequence ID" value="EAU48673.1"/>
    <property type="molecule type" value="Genomic_DNA"/>
</dbReference>